<dbReference type="Proteomes" id="UP001549291">
    <property type="component" value="Unassembled WGS sequence"/>
</dbReference>
<evidence type="ECO:0000313" key="3">
    <source>
        <dbReference type="Proteomes" id="UP001549291"/>
    </source>
</evidence>
<gene>
    <name evidence="2" type="ORF">ABIF63_004168</name>
</gene>
<feature type="compositionally biased region" description="Polar residues" evidence="1">
    <location>
        <begin position="1"/>
        <end position="18"/>
    </location>
</feature>
<keyword evidence="3" id="KW-1185">Reference proteome</keyword>
<comment type="caution">
    <text evidence="2">The sequence shown here is derived from an EMBL/GenBank/DDBJ whole genome shotgun (WGS) entry which is preliminary data.</text>
</comment>
<name>A0ABV2RT06_BRAJP</name>
<reference evidence="2 3" key="1">
    <citation type="submission" date="2024-06" db="EMBL/GenBank/DDBJ databases">
        <title>Genomic Encyclopedia of Type Strains, Phase V (KMG-V): Genome sequencing to study the core and pangenomes of soil and plant-associated prokaryotes.</title>
        <authorList>
            <person name="Whitman W."/>
        </authorList>
    </citation>
    <scope>NUCLEOTIDE SEQUENCE [LARGE SCALE GENOMIC DNA]</scope>
    <source>
        <strain evidence="2 3">USDA 160</strain>
    </source>
</reference>
<protein>
    <submittedName>
        <fullName evidence="2">Uncharacterized protein</fullName>
    </submittedName>
</protein>
<evidence type="ECO:0000256" key="1">
    <source>
        <dbReference type="SAM" id="MobiDB-lite"/>
    </source>
</evidence>
<accession>A0ABV2RT06</accession>
<dbReference type="EMBL" id="JBEPTQ010000002">
    <property type="protein sequence ID" value="MET4720062.1"/>
    <property type="molecule type" value="Genomic_DNA"/>
</dbReference>
<feature type="region of interest" description="Disordered" evidence="1">
    <location>
        <begin position="1"/>
        <end position="34"/>
    </location>
</feature>
<sequence length="95" mass="9566">MNGAVTVTTTSPALSSRVSAKKVRAANSSSEAPRRTSAAFPAIRFLTAMTRGLPGPVCEAGNSPGEPDSTMTSWLTATRQAISAMIAAVVLGSGG</sequence>
<organism evidence="2 3">
    <name type="scientific">Bradyrhizobium japonicum</name>
    <dbReference type="NCBI Taxonomy" id="375"/>
    <lineage>
        <taxon>Bacteria</taxon>
        <taxon>Pseudomonadati</taxon>
        <taxon>Pseudomonadota</taxon>
        <taxon>Alphaproteobacteria</taxon>
        <taxon>Hyphomicrobiales</taxon>
        <taxon>Nitrobacteraceae</taxon>
        <taxon>Bradyrhizobium</taxon>
    </lineage>
</organism>
<evidence type="ECO:0000313" key="2">
    <source>
        <dbReference type="EMBL" id="MET4720062.1"/>
    </source>
</evidence>
<proteinExistence type="predicted"/>